<dbReference type="OrthoDB" id="8184563at2759"/>
<keyword evidence="1" id="KW-0732">Signal</keyword>
<organism evidence="3">
    <name type="scientific">Thrips palmi</name>
    <name type="common">Melon thrips</name>
    <dbReference type="NCBI Taxonomy" id="161013"/>
    <lineage>
        <taxon>Eukaryota</taxon>
        <taxon>Metazoa</taxon>
        <taxon>Ecdysozoa</taxon>
        <taxon>Arthropoda</taxon>
        <taxon>Hexapoda</taxon>
        <taxon>Insecta</taxon>
        <taxon>Pterygota</taxon>
        <taxon>Neoptera</taxon>
        <taxon>Paraneoptera</taxon>
        <taxon>Thysanoptera</taxon>
        <taxon>Terebrantia</taxon>
        <taxon>Thripoidea</taxon>
        <taxon>Thripidae</taxon>
        <taxon>Thrips</taxon>
    </lineage>
</organism>
<evidence type="ECO:0000313" key="2">
    <source>
        <dbReference type="Proteomes" id="UP000515158"/>
    </source>
</evidence>
<name>A0A6P8YMW1_THRPL</name>
<evidence type="ECO:0000313" key="3">
    <source>
        <dbReference type="RefSeq" id="XP_034238510.1"/>
    </source>
</evidence>
<sequence length="220" mass="24459">MGRRAGHQRDNATASPVAVMAKSAVLVLLLAALVANRLSSCRAERIPSGIGPFRVELRSFNVCPAAEKCLHPEKLNIENMKIARDPNNPYKYTYNADVNVSVPVDDTYKTEVKVSRWSSLGWTNNVFKMTVPNPCSTFKSTRPDVFKQVSDLYYGGTVTDCPLPPVAALVRDFVVEAKPPSNVKTLPYGRFKAKIKLVDPNQECVTCYDVITDILPKRRQ</sequence>
<dbReference type="Proteomes" id="UP000515158">
    <property type="component" value="Unplaced"/>
</dbReference>
<dbReference type="Gene3D" id="2.70.220.10">
    <property type="entry name" value="Ganglioside GM2 activator"/>
    <property type="match status" value="1"/>
</dbReference>
<reference evidence="3" key="1">
    <citation type="submission" date="2025-08" db="UniProtKB">
        <authorList>
            <consortium name="RefSeq"/>
        </authorList>
    </citation>
    <scope>IDENTIFICATION</scope>
    <source>
        <tissue evidence="3">Total insect</tissue>
    </source>
</reference>
<gene>
    <name evidence="3" type="primary">LOC117643628</name>
</gene>
<proteinExistence type="predicted"/>
<accession>A0A6P8YMW1</accession>
<dbReference type="SUPFAM" id="SSF63707">
    <property type="entry name" value="Ganglioside M2 (gm2) activator"/>
    <property type="match status" value="1"/>
</dbReference>
<dbReference type="GeneID" id="117643628"/>
<dbReference type="AlphaFoldDB" id="A0A6P8YMW1"/>
<evidence type="ECO:0000256" key="1">
    <source>
        <dbReference type="ARBA" id="ARBA00022729"/>
    </source>
</evidence>
<protein>
    <submittedName>
        <fullName evidence="3">Uncharacterized protein LOC117643628</fullName>
    </submittedName>
</protein>
<dbReference type="RefSeq" id="XP_034238510.1">
    <property type="nucleotide sequence ID" value="XM_034382619.1"/>
</dbReference>
<dbReference type="KEGG" id="tpal:117643628"/>
<dbReference type="InterPro" id="IPR036846">
    <property type="entry name" value="GM2-AP_sf"/>
</dbReference>
<keyword evidence="2" id="KW-1185">Reference proteome</keyword>
<dbReference type="InParanoid" id="A0A6P8YMW1"/>